<evidence type="ECO:0008006" key="2">
    <source>
        <dbReference type="Google" id="ProtNLM"/>
    </source>
</evidence>
<name>A0A0F9LUS2_9ZZZZ</name>
<organism evidence="1">
    <name type="scientific">marine sediment metagenome</name>
    <dbReference type="NCBI Taxonomy" id="412755"/>
    <lineage>
        <taxon>unclassified sequences</taxon>
        <taxon>metagenomes</taxon>
        <taxon>ecological metagenomes</taxon>
    </lineage>
</organism>
<dbReference type="SUPFAM" id="SSF53448">
    <property type="entry name" value="Nucleotide-diphospho-sugar transferases"/>
    <property type="match status" value="1"/>
</dbReference>
<dbReference type="PANTHER" id="PTHR36529">
    <property type="entry name" value="SLL1095 PROTEIN"/>
    <property type="match status" value="1"/>
</dbReference>
<comment type="caution">
    <text evidence="1">The sequence shown here is derived from an EMBL/GenBank/DDBJ whole genome shotgun (WGS) entry which is preliminary data.</text>
</comment>
<gene>
    <name evidence="1" type="ORF">LCGC14_1170660</name>
</gene>
<protein>
    <recommendedName>
        <fullName evidence="2">Glycosyltransferase</fullName>
    </recommendedName>
</protein>
<reference evidence="1" key="1">
    <citation type="journal article" date="2015" name="Nature">
        <title>Complex archaea that bridge the gap between prokaryotes and eukaryotes.</title>
        <authorList>
            <person name="Spang A."/>
            <person name="Saw J.H."/>
            <person name="Jorgensen S.L."/>
            <person name="Zaremba-Niedzwiedzka K."/>
            <person name="Martijn J."/>
            <person name="Lind A.E."/>
            <person name="van Eijk R."/>
            <person name="Schleper C."/>
            <person name="Guy L."/>
            <person name="Ettema T.J."/>
        </authorList>
    </citation>
    <scope>NUCLEOTIDE SEQUENCE</scope>
</reference>
<dbReference type="InterPro" id="IPR029044">
    <property type="entry name" value="Nucleotide-diphossugar_trans"/>
</dbReference>
<accession>A0A0F9LUS2</accession>
<dbReference type="AlphaFoldDB" id="A0A0F9LUS2"/>
<dbReference type="PANTHER" id="PTHR36529:SF1">
    <property type="entry name" value="GLYCOSYLTRANSFERASE"/>
    <property type="match status" value="1"/>
</dbReference>
<dbReference type="EMBL" id="LAZR01005781">
    <property type="protein sequence ID" value="KKM97178.1"/>
    <property type="molecule type" value="Genomic_DNA"/>
</dbReference>
<evidence type="ECO:0000313" key="1">
    <source>
        <dbReference type="EMBL" id="KKM97178.1"/>
    </source>
</evidence>
<dbReference type="NCBIfam" id="TIGR04282">
    <property type="entry name" value="glyco_like_cofC"/>
    <property type="match status" value="1"/>
</dbReference>
<dbReference type="InterPro" id="IPR018641">
    <property type="entry name" value="Trfase_1_rSAM/seldom-assoc"/>
</dbReference>
<dbReference type="Gene3D" id="3.90.550.10">
    <property type="entry name" value="Spore Coat Polysaccharide Biosynthesis Protein SpsA, Chain A"/>
    <property type="match status" value="1"/>
</dbReference>
<proteinExistence type="predicted"/>
<dbReference type="Pfam" id="PF09837">
    <property type="entry name" value="DUF2064"/>
    <property type="match status" value="1"/>
</dbReference>
<sequence length="223" mass="25914">MGIINEKQDKYDKKTIHFTLVSSKDLLLIFTRNPEMGKCKTRLAQTVGDETALDIYKFLLRHTVSITENLNTAKQVWYSEEIWEDDIWDETFYDKRLQKGTDLGLRMANAFQDGFTSGFDRIIVIGSDIFDLKQSDIENAFAQLDKNDFVIGPAQDGGYYLLGMKSFKAELFQNKNWGQDTVLKDTMDHIKNEKLAILEERNDIDVYDDIKDKEAFKHFLKQV</sequence>